<proteinExistence type="predicted"/>
<dbReference type="AlphaFoldDB" id="A0A0C3QLH2"/>
<accession>A0A0C3QLH2</accession>
<name>A0A0C3QLH2_9AGAM</name>
<reference evidence="1 2" key="1">
    <citation type="submission" date="2014-04" db="EMBL/GenBank/DDBJ databases">
        <authorList>
            <consortium name="DOE Joint Genome Institute"/>
            <person name="Kuo A."/>
            <person name="Girlanda M."/>
            <person name="Perotto S."/>
            <person name="Kohler A."/>
            <person name="Nagy L.G."/>
            <person name="Floudas D."/>
            <person name="Copeland A."/>
            <person name="Barry K.W."/>
            <person name="Cichocki N."/>
            <person name="Veneault-Fourrey C."/>
            <person name="LaButti K."/>
            <person name="Lindquist E.A."/>
            <person name="Lipzen A."/>
            <person name="Lundell T."/>
            <person name="Morin E."/>
            <person name="Murat C."/>
            <person name="Sun H."/>
            <person name="Tunlid A."/>
            <person name="Henrissat B."/>
            <person name="Grigoriev I.V."/>
            <person name="Hibbett D.S."/>
            <person name="Martin F."/>
            <person name="Nordberg H.P."/>
            <person name="Cantor M.N."/>
            <person name="Hua S.X."/>
        </authorList>
    </citation>
    <scope>NUCLEOTIDE SEQUENCE [LARGE SCALE GENOMIC DNA]</scope>
    <source>
        <strain evidence="1 2">MUT 4182</strain>
    </source>
</reference>
<sequence>MTVHRDFSHPIFVCRRVSGIRLSSYAPAITLSKVVKLGIGDRNARIVQQWDSRHTGGNIFTQFSIRKVRLGQL</sequence>
<gene>
    <name evidence="1" type="ORF">M407DRAFT_240987</name>
</gene>
<organism evidence="1 2">
    <name type="scientific">Tulasnella calospora MUT 4182</name>
    <dbReference type="NCBI Taxonomy" id="1051891"/>
    <lineage>
        <taxon>Eukaryota</taxon>
        <taxon>Fungi</taxon>
        <taxon>Dikarya</taxon>
        <taxon>Basidiomycota</taxon>
        <taxon>Agaricomycotina</taxon>
        <taxon>Agaricomycetes</taxon>
        <taxon>Cantharellales</taxon>
        <taxon>Tulasnellaceae</taxon>
        <taxon>Tulasnella</taxon>
    </lineage>
</organism>
<dbReference type="Proteomes" id="UP000054248">
    <property type="component" value="Unassembled WGS sequence"/>
</dbReference>
<keyword evidence="2" id="KW-1185">Reference proteome</keyword>
<dbReference type="EMBL" id="KN822947">
    <property type="protein sequence ID" value="KIO33605.1"/>
    <property type="molecule type" value="Genomic_DNA"/>
</dbReference>
<reference evidence="2" key="2">
    <citation type="submission" date="2015-01" db="EMBL/GenBank/DDBJ databases">
        <title>Evolutionary Origins and Diversification of the Mycorrhizal Mutualists.</title>
        <authorList>
            <consortium name="DOE Joint Genome Institute"/>
            <consortium name="Mycorrhizal Genomics Consortium"/>
            <person name="Kohler A."/>
            <person name="Kuo A."/>
            <person name="Nagy L.G."/>
            <person name="Floudas D."/>
            <person name="Copeland A."/>
            <person name="Barry K.W."/>
            <person name="Cichocki N."/>
            <person name="Veneault-Fourrey C."/>
            <person name="LaButti K."/>
            <person name="Lindquist E.A."/>
            <person name="Lipzen A."/>
            <person name="Lundell T."/>
            <person name="Morin E."/>
            <person name="Murat C."/>
            <person name="Riley R."/>
            <person name="Ohm R."/>
            <person name="Sun H."/>
            <person name="Tunlid A."/>
            <person name="Henrissat B."/>
            <person name="Grigoriev I.V."/>
            <person name="Hibbett D.S."/>
            <person name="Martin F."/>
        </authorList>
    </citation>
    <scope>NUCLEOTIDE SEQUENCE [LARGE SCALE GENOMIC DNA]</scope>
    <source>
        <strain evidence="2">MUT 4182</strain>
    </source>
</reference>
<protein>
    <submittedName>
        <fullName evidence="1">Uncharacterized protein</fullName>
    </submittedName>
</protein>
<evidence type="ECO:0000313" key="2">
    <source>
        <dbReference type="Proteomes" id="UP000054248"/>
    </source>
</evidence>
<evidence type="ECO:0000313" key="1">
    <source>
        <dbReference type="EMBL" id="KIO33605.1"/>
    </source>
</evidence>
<dbReference type="HOGENOM" id="CLU_2706631_0_0_1"/>